<evidence type="ECO:0000256" key="7">
    <source>
        <dbReference type="ARBA" id="ARBA00023136"/>
    </source>
</evidence>
<dbReference type="EMBL" id="JAHBCL010000025">
    <property type="protein sequence ID" value="MBS7527773.1"/>
    <property type="molecule type" value="Genomic_DNA"/>
</dbReference>
<organism evidence="9 10">
    <name type="scientific">Fusibacter paucivorans</name>
    <dbReference type="NCBI Taxonomy" id="76009"/>
    <lineage>
        <taxon>Bacteria</taxon>
        <taxon>Bacillati</taxon>
        <taxon>Bacillota</taxon>
        <taxon>Clostridia</taxon>
        <taxon>Eubacteriales</taxon>
        <taxon>Eubacteriales Family XII. Incertae Sedis</taxon>
        <taxon>Fusibacter</taxon>
    </lineage>
</organism>
<proteinExistence type="inferred from homology"/>
<accession>A0ABS5PRI0</accession>
<comment type="caution">
    <text evidence="9">The sequence shown here is derived from an EMBL/GenBank/DDBJ whole genome shotgun (WGS) entry which is preliminary data.</text>
</comment>
<protein>
    <submittedName>
        <fullName evidence="9">Na+/H+ antiporter subunit E</fullName>
    </submittedName>
</protein>
<keyword evidence="4" id="KW-1003">Cell membrane</keyword>
<gene>
    <name evidence="9" type="ORF">KHM83_13900</name>
</gene>
<dbReference type="RefSeq" id="WP_213237633.1">
    <property type="nucleotide sequence ID" value="NZ_JAHBCL010000025.1"/>
</dbReference>
<dbReference type="PIRSF" id="PIRSF019239">
    <property type="entry name" value="MrpE"/>
    <property type="match status" value="1"/>
</dbReference>
<keyword evidence="3" id="KW-0050">Antiport</keyword>
<name>A0ABS5PRI0_9FIRM</name>
<evidence type="ECO:0000313" key="10">
    <source>
        <dbReference type="Proteomes" id="UP000746471"/>
    </source>
</evidence>
<feature type="transmembrane region" description="Helical" evidence="8">
    <location>
        <begin position="60"/>
        <end position="83"/>
    </location>
</feature>
<comment type="similarity">
    <text evidence="2">Belongs to the CPA3 antiporters (TC 2.A.63) subunit E family.</text>
</comment>
<comment type="subcellular location">
    <subcellularLocation>
        <location evidence="1">Cell membrane</location>
        <topology evidence="1">Multi-pass membrane protein</topology>
    </subcellularLocation>
</comment>
<evidence type="ECO:0000256" key="8">
    <source>
        <dbReference type="SAM" id="Phobius"/>
    </source>
</evidence>
<reference evidence="9 10" key="1">
    <citation type="submission" date="2021-05" db="EMBL/GenBank/DDBJ databases">
        <title>Fusibacter ferrireducens sp. nov., an anaerobic, sulfur- and Fe-reducing bacterium isolated from the mangrove sediment.</title>
        <authorList>
            <person name="Qiu D."/>
        </authorList>
    </citation>
    <scope>NUCLEOTIDE SEQUENCE [LARGE SCALE GENOMIC DNA]</scope>
    <source>
        <strain evidence="9 10">DSM 12116</strain>
    </source>
</reference>
<evidence type="ECO:0000313" key="9">
    <source>
        <dbReference type="EMBL" id="MBS7527773.1"/>
    </source>
</evidence>
<dbReference type="Pfam" id="PF01899">
    <property type="entry name" value="MNHE"/>
    <property type="match status" value="1"/>
</dbReference>
<evidence type="ECO:0000256" key="6">
    <source>
        <dbReference type="ARBA" id="ARBA00022989"/>
    </source>
</evidence>
<evidence type="ECO:0000256" key="4">
    <source>
        <dbReference type="ARBA" id="ARBA00022475"/>
    </source>
</evidence>
<keyword evidence="7 8" id="KW-0472">Membrane</keyword>
<keyword evidence="10" id="KW-1185">Reference proteome</keyword>
<keyword evidence="6 8" id="KW-1133">Transmembrane helix</keyword>
<evidence type="ECO:0000256" key="5">
    <source>
        <dbReference type="ARBA" id="ARBA00022692"/>
    </source>
</evidence>
<evidence type="ECO:0000256" key="1">
    <source>
        <dbReference type="ARBA" id="ARBA00004651"/>
    </source>
</evidence>
<dbReference type="PANTHER" id="PTHR34584">
    <property type="entry name" value="NA(+)/H(+) ANTIPORTER SUBUNIT E1"/>
    <property type="match status" value="1"/>
</dbReference>
<keyword evidence="3" id="KW-0813">Transport</keyword>
<sequence>MKNIIMEIIVLSVFFLVLSEKLTLVNMLVAIIIATAVITFKDQRGNVSRYLSPSLALKWIAYLGILFFEVVKANFQVAAIALSKNMDVAPEVIPFESVLHDPWLLTILANSITLTPGTMTVTMTGNRLRVHCLNRRYAEGLKGMHMEKLLHEIEGELNG</sequence>
<keyword evidence="5 8" id="KW-0812">Transmembrane</keyword>
<evidence type="ECO:0000256" key="2">
    <source>
        <dbReference type="ARBA" id="ARBA00006228"/>
    </source>
</evidence>
<dbReference type="PANTHER" id="PTHR34584:SF1">
    <property type="entry name" value="NA(+)_H(+) ANTIPORTER SUBUNIT E1"/>
    <property type="match status" value="1"/>
</dbReference>
<feature type="transmembrane region" description="Helical" evidence="8">
    <location>
        <begin position="22"/>
        <end position="40"/>
    </location>
</feature>
<dbReference type="InterPro" id="IPR002758">
    <property type="entry name" value="Cation_antiport_E"/>
</dbReference>
<dbReference type="Proteomes" id="UP000746471">
    <property type="component" value="Unassembled WGS sequence"/>
</dbReference>
<evidence type="ECO:0000256" key="3">
    <source>
        <dbReference type="ARBA" id="ARBA00022449"/>
    </source>
</evidence>